<dbReference type="Proteomes" id="UP001141327">
    <property type="component" value="Unassembled WGS sequence"/>
</dbReference>
<feature type="compositionally biased region" description="Basic and acidic residues" evidence="1">
    <location>
        <begin position="379"/>
        <end position="398"/>
    </location>
</feature>
<sequence>MLDDVKEACERFSAQLRGTFGPLGLDKLIVSPGKALVTKAGAKIAKSLPSDKSPISRFILRHLDSFAEHHGDHISSFLLMLTELVSGFHRVVHDQHASQIRLIRALSFILSAPALQTDLQAYLQTLACHTLSRSQKINGCPPRFLPRRPSTHITQLPVPCGGGTEACDARIRVDVPRGERASVGTNDRSQPPGAALVHVTSEPDPRAAPLSLPPPRRLVRLHRHHPDYTPPAPSPEGSYPLVLVVDCPLGGSHHPAREEDGIQGRVVVQVGAGFGARVMRAVTEADRADQLAAFLRTGWGVAMVLCSYGASTQWKQALADAGIGLAEYVPPDDLTNLCADTGTVPLYSLHELTAAAAAAAAPARGEDDIRDPTMWLSPHHPESGRHHPPDADGTDGRHHPPGVGTTDGRYHPLDVGTTDSRHHPLPPGARPHPACLFPATGLQTTPMGPKTFLQIDLPQAPRDPHLFLCAPSQGMAAEYREGLADAMRAAAGWVRLHRRQDCVTHAGGGTATMTGGTATPAGGTATPAGGTATPAGVPSTMTGVTATACTTGVPSTTTGGTTADITGVPPTTGISTSPGSGPGVPSTMGISASPGSEPPDDDHLELWAVPGAGVAWWNIAGWWEDRGRAEATAEIEGRYHSASLGIHPAEWSALCGCLSRAARAIPLALLASTSPGGRSPNAAPLALAWSQHIRLPAALGFFAPQCAPRPPPPGNLRTVHSLIDLSQNPGVDDVLLVSGCGIEANGLLFGSPGRWGVVETWDGIWDLWYGVLSLTLSLCRIDQIVPGRRVDLTWDLPEVLAIPPASAWGELTTMRTFEDSQKAVRGTLRQISFDDIDNADGDGIEIDRLPTPTADALAALAGPCKCLVKLSLSARGAALWGCGRTEGVYAPWVDETFTGHTQLAVLRIPLGDPVIVALLPQILGHLPSLEDFSIELDACDGAPLDVLLDALVRCCPRLEALNLGVNRGWAGSVPSQFTQRCGSQLKRLTIPCSLMKDDFVRSLTNLGQLHLDEYTLSLAHVASHLTHLTLCSGSAGELDIGFTRLESFSDAVSSADVVRLLAANRATIRSLSVQPGGPFDPLFEILDACSVLTHLDLTFRATAPGVVDLADLPPSLINQLQSLRLSSSLTRMAPYQSPIRIVSANLRRLDLDRIWLDRSTSVTLDCPVLEVLALPGSADFANPPSLGEQSLKAMPRLVRVDYHLRCRNTRPSLGALQAGSPRLSRVSDAFFADAQALIEICRTVAHIRATLATFRQAGGGNDDDLVELRLPGHVKSLDLSLAAAISKTCGQSRSAAAPGAARAFACLLCTARP</sequence>
<evidence type="ECO:0000256" key="1">
    <source>
        <dbReference type="SAM" id="MobiDB-lite"/>
    </source>
</evidence>
<reference evidence="2" key="1">
    <citation type="journal article" date="2022" name="bioRxiv">
        <title>Genomics of Preaxostyla Flagellates Illuminates Evolutionary Transitions and the Path Towards Mitochondrial Loss.</title>
        <authorList>
            <person name="Novak L.V.F."/>
            <person name="Treitli S.C."/>
            <person name="Pyrih J."/>
            <person name="Halakuc P."/>
            <person name="Pipaliya S.V."/>
            <person name="Vacek V."/>
            <person name="Brzon O."/>
            <person name="Soukal P."/>
            <person name="Eme L."/>
            <person name="Dacks J.B."/>
            <person name="Karnkowska A."/>
            <person name="Elias M."/>
            <person name="Hampl V."/>
        </authorList>
    </citation>
    <scope>NUCLEOTIDE SEQUENCE</scope>
    <source>
        <strain evidence="2">RCP-MX</strain>
    </source>
</reference>
<dbReference type="Gene3D" id="3.80.10.10">
    <property type="entry name" value="Ribonuclease Inhibitor"/>
    <property type="match status" value="1"/>
</dbReference>
<dbReference type="InterPro" id="IPR042619">
    <property type="entry name" value="BBS10"/>
</dbReference>
<dbReference type="InterPro" id="IPR027413">
    <property type="entry name" value="GROEL-like_equatorial_sf"/>
</dbReference>
<dbReference type="Gene3D" id="1.10.560.10">
    <property type="entry name" value="GroEL-like equatorial domain"/>
    <property type="match status" value="1"/>
</dbReference>
<name>A0ABQ8URA1_9EUKA</name>
<accession>A0ABQ8URA1</accession>
<feature type="region of interest" description="Disordered" evidence="1">
    <location>
        <begin position="555"/>
        <end position="599"/>
    </location>
</feature>
<organism evidence="2 3">
    <name type="scientific">Paratrimastix pyriformis</name>
    <dbReference type="NCBI Taxonomy" id="342808"/>
    <lineage>
        <taxon>Eukaryota</taxon>
        <taxon>Metamonada</taxon>
        <taxon>Preaxostyla</taxon>
        <taxon>Paratrimastigidae</taxon>
        <taxon>Paratrimastix</taxon>
    </lineage>
</organism>
<evidence type="ECO:0000313" key="3">
    <source>
        <dbReference type="Proteomes" id="UP001141327"/>
    </source>
</evidence>
<dbReference type="PANTHER" id="PTHR14667:SF2">
    <property type="entry name" value="BARDET-BIEDL SYNDROME 10 PROTEIN"/>
    <property type="match status" value="1"/>
</dbReference>
<comment type="caution">
    <text evidence="2">The sequence shown here is derived from an EMBL/GenBank/DDBJ whole genome shotgun (WGS) entry which is preliminary data.</text>
</comment>
<dbReference type="EMBL" id="JAPMOS010000009">
    <property type="protein sequence ID" value="KAJ4461047.1"/>
    <property type="molecule type" value="Genomic_DNA"/>
</dbReference>
<feature type="region of interest" description="Disordered" evidence="1">
    <location>
        <begin position="363"/>
        <end position="426"/>
    </location>
</feature>
<dbReference type="SUPFAM" id="SSF48592">
    <property type="entry name" value="GroEL equatorial domain-like"/>
    <property type="match status" value="1"/>
</dbReference>
<dbReference type="InterPro" id="IPR032675">
    <property type="entry name" value="LRR_dom_sf"/>
</dbReference>
<dbReference type="PANTHER" id="PTHR14667">
    <property type="entry name" value="BARDET-BIEDL SYNDROME 10 PROTEIN"/>
    <property type="match status" value="1"/>
</dbReference>
<feature type="compositionally biased region" description="Low complexity" evidence="1">
    <location>
        <begin position="555"/>
        <end position="587"/>
    </location>
</feature>
<keyword evidence="3" id="KW-1185">Reference proteome</keyword>
<gene>
    <name evidence="2" type="ORF">PAPYR_2489</name>
</gene>
<evidence type="ECO:0000313" key="2">
    <source>
        <dbReference type="EMBL" id="KAJ4461047.1"/>
    </source>
</evidence>
<dbReference type="SUPFAM" id="SSF52047">
    <property type="entry name" value="RNI-like"/>
    <property type="match status" value="1"/>
</dbReference>
<proteinExistence type="predicted"/>
<protein>
    <submittedName>
        <fullName evidence="2">Uncharacterized protein</fullName>
    </submittedName>
</protein>